<gene>
    <name evidence="1" type="ORF">JOQ06_007928</name>
</gene>
<organism evidence="1 2">
    <name type="scientific">Pogonophryne albipinna</name>
    <dbReference type="NCBI Taxonomy" id="1090488"/>
    <lineage>
        <taxon>Eukaryota</taxon>
        <taxon>Metazoa</taxon>
        <taxon>Chordata</taxon>
        <taxon>Craniata</taxon>
        <taxon>Vertebrata</taxon>
        <taxon>Euteleostomi</taxon>
        <taxon>Actinopterygii</taxon>
        <taxon>Neopterygii</taxon>
        <taxon>Teleostei</taxon>
        <taxon>Neoteleostei</taxon>
        <taxon>Acanthomorphata</taxon>
        <taxon>Eupercaria</taxon>
        <taxon>Perciformes</taxon>
        <taxon>Notothenioidei</taxon>
        <taxon>Pogonophryne</taxon>
    </lineage>
</organism>
<sequence>MIGVRVQASSSSVSQVISVGLWWRAKRSDGAPFILTADLVIGRFERRLCVTKGLLGFLLEVCIYGHRENKSVKRKPFSKRNPGADEVKKDNPPRINVSQFWTPSTLSKAEDLRFKPEALGFYFRHLQHDEGRQLVPISPGISAGN</sequence>
<dbReference type="Proteomes" id="UP001219934">
    <property type="component" value="Unassembled WGS sequence"/>
</dbReference>
<protein>
    <submittedName>
        <fullName evidence="1">Uncharacterized protein</fullName>
    </submittedName>
</protein>
<reference evidence="1" key="1">
    <citation type="submission" date="2022-11" db="EMBL/GenBank/DDBJ databases">
        <title>Chromosome-level genome of Pogonophryne albipinna.</title>
        <authorList>
            <person name="Jo E."/>
        </authorList>
    </citation>
    <scope>NUCLEOTIDE SEQUENCE</scope>
    <source>
        <strain evidence="1">SGF0006</strain>
        <tissue evidence="1">Muscle</tissue>
    </source>
</reference>
<dbReference type="EMBL" id="JAPTMU010000149">
    <property type="protein sequence ID" value="KAJ4921023.1"/>
    <property type="molecule type" value="Genomic_DNA"/>
</dbReference>
<name>A0AAD6AA32_9TELE</name>
<dbReference type="AlphaFoldDB" id="A0AAD6AA32"/>
<keyword evidence="2" id="KW-1185">Reference proteome</keyword>
<accession>A0AAD6AA32</accession>
<proteinExistence type="predicted"/>
<evidence type="ECO:0000313" key="1">
    <source>
        <dbReference type="EMBL" id="KAJ4921023.1"/>
    </source>
</evidence>
<comment type="caution">
    <text evidence="1">The sequence shown here is derived from an EMBL/GenBank/DDBJ whole genome shotgun (WGS) entry which is preliminary data.</text>
</comment>
<evidence type="ECO:0000313" key="2">
    <source>
        <dbReference type="Proteomes" id="UP001219934"/>
    </source>
</evidence>